<evidence type="ECO:0000313" key="14">
    <source>
        <dbReference type="Proteomes" id="UP001529510"/>
    </source>
</evidence>
<feature type="compositionally biased region" description="Basic and acidic residues" evidence="11">
    <location>
        <begin position="568"/>
        <end position="578"/>
    </location>
</feature>
<dbReference type="InterPro" id="IPR036236">
    <property type="entry name" value="Znf_C2H2_sf"/>
</dbReference>
<evidence type="ECO:0000256" key="6">
    <source>
        <dbReference type="ARBA" id="ARBA00022833"/>
    </source>
</evidence>
<feature type="compositionally biased region" description="Acidic residues" evidence="11">
    <location>
        <begin position="270"/>
        <end position="279"/>
    </location>
</feature>
<keyword evidence="14" id="KW-1185">Reference proteome</keyword>
<evidence type="ECO:0000259" key="12">
    <source>
        <dbReference type="PROSITE" id="PS50157"/>
    </source>
</evidence>
<feature type="compositionally biased region" description="Acidic residues" evidence="11">
    <location>
        <begin position="1371"/>
        <end position="1380"/>
    </location>
</feature>
<feature type="region of interest" description="Disordered" evidence="11">
    <location>
        <begin position="142"/>
        <end position="180"/>
    </location>
</feature>
<dbReference type="PANTHER" id="PTHR45944:SF1">
    <property type="entry name" value="TRANSCRIPTION FACTOR HIVEP2"/>
    <property type="match status" value="1"/>
</dbReference>
<keyword evidence="7" id="KW-0805">Transcription regulation</keyword>
<keyword evidence="3" id="KW-0479">Metal-binding</keyword>
<feature type="compositionally biased region" description="Low complexity" evidence="11">
    <location>
        <begin position="53"/>
        <end position="64"/>
    </location>
</feature>
<feature type="region of interest" description="Disordered" evidence="11">
    <location>
        <begin position="508"/>
        <end position="529"/>
    </location>
</feature>
<feature type="non-terminal residue" evidence="13">
    <location>
        <position position="1535"/>
    </location>
</feature>
<keyword evidence="6" id="KW-0862">Zinc</keyword>
<feature type="compositionally biased region" description="Polar residues" evidence="11">
    <location>
        <begin position="379"/>
        <end position="412"/>
    </location>
</feature>
<dbReference type="SMART" id="SM00355">
    <property type="entry name" value="ZnF_C2H2"/>
    <property type="match status" value="2"/>
</dbReference>
<keyword evidence="5 10" id="KW-0863">Zinc-finger</keyword>
<feature type="compositionally biased region" description="Polar residues" evidence="11">
    <location>
        <begin position="873"/>
        <end position="886"/>
    </location>
</feature>
<evidence type="ECO:0000256" key="4">
    <source>
        <dbReference type="ARBA" id="ARBA00022737"/>
    </source>
</evidence>
<evidence type="ECO:0000256" key="9">
    <source>
        <dbReference type="ARBA" id="ARBA00023242"/>
    </source>
</evidence>
<feature type="compositionally biased region" description="Low complexity" evidence="11">
    <location>
        <begin position="1384"/>
        <end position="1394"/>
    </location>
</feature>
<dbReference type="FunFam" id="3.30.160.60:FF:000033">
    <property type="entry name" value="Immunodeficiency virus type I enhancer binding protein 1"/>
    <property type="match status" value="1"/>
</dbReference>
<dbReference type="Proteomes" id="UP001529510">
    <property type="component" value="Unassembled WGS sequence"/>
</dbReference>
<feature type="compositionally biased region" description="Basic and acidic residues" evidence="11">
    <location>
        <begin position="1301"/>
        <end position="1322"/>
    </location>
</feature>
<feature type="region of interest" description="Disordered" evidence="11">
    <location>
        <begin position="252"/>
        <end position="307"/>
    </location>
</feature>
<feature type="region of interest" description="Disordered" evidence="11">
    <location>
        <begin position="725"/>
        <end position="963"/>
    </location>
</feature>
<name>A0ABD0NSL6_CIRMR</name>
<reference evidence="13 14" key="1">
    <citation type="submission" date="2024-05" db="EMBL/GenBank/DDBJ databases">
        <title>Genome sequencing and assembly of Indian major carp, Cirrhinus mrigala (Hamilton, 1822).</title>
        <authorList>
            <person name="Mohindra V."/>
            <person name="Chowdhury L.M."/>
            <person name="Lal K."/>
            <person name="Jena J.K."/>
        </authorList>
    </citation>
    <scope>NUCLEOTIDE SEQUENCE [LARGE SCALE GENOMIC DNA]</scope>
    <source>
        <strain evidence="13">CM1030</strain>
        <tissue evidence="13">Blood</tissue>
    </source>
</reference>
<feature type="domain" description="C2H2-type" evidence="12">
    <location>
        <begin position="211"/>
        <end position="234"/>
    </location>
</feature>
<feature type="region of interest" description="Disordered" evidence="11">
    <location>
        <begin position="629"/>
        <end position="695"/>
    </location>
</feature>
<feature type="region of interest" description="Disordered" evidence="11">
    <location>
        <begin position="1"/>
        <end position="86"/>
    </location>
</feature>
<evidence type="ECO:0000256" key="3">
    <source>
        <dbReference type="ARBA" id="ARBA00022723"/>
    </source>
</evidence>
<dbReference type="Gene3D" id="3.30.160.60">
    <property type="entry name" value="Classic Zinc Finger"/>
    <property type="match status" value="2"/>
</dbReference>
<gene>
    <name evidence="13" type="ORF">M9458_040656</name>
</gene>
<feature type="compositionally biased region" description="Basic and acidic residues" evidence="11">
    <location>
        <begin position="731"/>
        <end position="751"/>
    </location>
</feature>
<feature type="region of interest" description="Disordered" evidence="11">
    <location>
        <begin position="1155"/>
        <end position="1190"/>
    </location>
</feature>
<evidence type="ECO:0000256" key="7">
    <source>
        <dbReference type="ARBA" id="ARBA00023015"/>
    </source>
</evidence>
<evidence type="ECO:0000256" key="11">
    <source>
        <dbReference type="SAM" id="MobiDB-lite"/>
    </source>
</evidence>
<evidence type="ECO:0000256" key="5">
    <source>
        <dbReference type="ARBA" id="ARBA00022771"/>
    </source>
</evidence>
<comment type="caution">
    <text evidence="13">The sequence shown here is derived from an EMBL/GenBank/DDBJ whole genome shotgun (WGS) entry which is preliminary data.</text>
</comment>
<protein>
    <recommendedName>
        <fullName evidence="12">C2H2-type domain-containing protein</fullName>
    </recommendedName>
</protein>
<keyword evidence="2" id="KW-0597">Phosphoprotein</keyword>
<organism evidence="13 14">
    <name type="scientific">Cirrhinus mrigala</name>
    <name type="common">Mrigala</name>
    <dbReference type="NCBI Taxonomy" id="683832"/>
    <lineage>
        <taxon>Eukaryota</taxon>
        <taxon>Metazoa</taxon>
        <taxon>Chordata</taxon>
        <taxon>Craniata</taxon>
        <taxon>Vertebrata</taxon>
        <taxon>Euteleostomi</taxon>
        <taxon>Actinopterygii</taxon>
        <taxon>Neopterygii</taxon>
        <taxon>Teleostei</taxon>
        <taxon>Ostariophysi</taxon>
        <taxon>Cypriniformes</taxon>
        <taxon>Cyprinidae</taxon>
        <taxon>Labeoninae</taxon>
        <taxon>Labeonini</taxon>
        <taxon>Cirrhinus</taxon>
    </lineage>
</organism>
<feature type="compositionally biased region" description="Basic and acidic residues" evidence="11">
    <location>
        <begin position="285"/>
        <end position="301"/>
    </location>
</feature>
<dbReference type="GO" id="GO:0008270">
    <property type="term" value="F:zinc ion binding"/>
    <property type="evidence" value="ECO:0007669"/>
    <property type="project" value="UniProtKB-KW"/>
</dbReference>
<feature type="region of interest" description="Disordered" evidence="11">
    <location>
        <begin position="1368"/>
        <end position="1402"/>
    </location>
</feature>
<proteinExistence type="predicted"/>
<evidence type="ECO:0000313" key="13">
    <source>
        <dbReference type="EMBL" id="KAL0164903.1"/>
    </source>
</evidence>
<dbReference type="Pfam" id="PF00096">
    <property type="entry name" value="zf-C2H2"/>
    <property type="match status" value="2"/>
</dbReference>
<comment type="subcellular location">
    <subcellularLocation>
        <location evidence="1">Nucleus</location>
    </subcellularLocation>
</comment>
<feature type="region of interest" description="Disordered" evidence="11">
    <location>
        <begin position="371"/>
        <end position="412"/>
    </location>
</feature>
<feature type="compositionally biased region" description="Polar residues" evidence="11">
    <location>
        <begin position="1165"/>
        <end position="1178"/>
    </location>
</feature>
<feature type="domain" description="C2H2-type" evidence="12">
    <location>
        <begin position="183"/>
        <end position="210"/>
    </location>
</feature>
<keyword evidence="4" id="KW-0677">Repeat</keyword>
<evidence type="ECO:0000256" key="1">
    <source>
        <dbReference type="ARBA" id="ARBA00004123"/>
    </source>
</evidence>
<dbReference type="GO" id="GO:0005634">
    <property type="term" value="C:nucleus"/>
    <property type="evidence" value="ECO:0007669"/>
    <property type="project" value="UniProtKB-SubCell"/>
</dbReference>
<dbReference type="InterPro" id="IPR051969">
    <property type="entry name" value="Zinc-finger_DNA-bd_regulators"/>
</dbReference>
<feature type="compositionally biased region" description="Basic and acidic residues" evidence="11">
    <location>
        <begin position="12"/>
        <end position="21"/>
    </location>
</feature>
<keyword evidence="9" id="KW-0539">Nucleus</keyword>
<evidence type="ECO:0000256" key="10">
    <source>
        <dbReference type="PROSITE-ProRule" id="PRU00042"/>
    </source>
</evidence>
<evidence type="ECO:0000256" key="2">
    <source>
        <dbReference type="ARBA" id="ARBA00022553"/>
    </source>
</evidence>
<feature type="compositionally biased region" description="Low complexity" evidence="11">
    <location>
        <begin position="887"/>
        <end position="903"/>
    </location>
</feature>
<dbReference type="PANTHER" id="PTHR45944">
    <property type="entry name" value="SCHNURRI, ISOFORM F"/>
    <property type="match status" value="1"/>
</dbReference>
<feature type="compositionally biased region" description="Polar residues" evidence="11">
    <location>
        <begin position="515"/>
        <end position="529"/>
    </location>
</feature>
<feature type="region of interest" description="Disordered" evidence="11">
    <location>
        <begin position="1294"/>
        <end position="1332"/>
    </location>
</feature>
<feature type="compositionally biased region" description="Basic and acidic residues" evidence="11">
    <location>
        <begin position="768"/>
        <end position="777"/>
    </location>
</feature>
<dbReference type="PROSITE" id="PS50157">
    <property type="entry name" value="ZINC_FINGER_C2H2_2"/>
    <property type="match status" value="2"/>
</dbReference>
<feature type="compositionally biased region" description="Basic and acidic residues" evidence="11">
    <location>
        <begin position="813"/>
        <end position="838"/>
    </location>
</feature>
<dbReference type="EMBL" id="JAMKFB020000020">
    <property type="protein sequence ID" value="KAL0164903.1"/>
    <property type="molecule type" value="Genomic_DNA"/>
</dbReference>
<keyword evidence="8" id="KW-0804">Transcription</keyword>
<dbReference type="PROSITE" id="PS00028">
    <property type="entry name" value="ZINC_FINGER_C2H2_1"/>
    <property type="match status" value="1"/>
</dbReference>
<feature type="compositionally biased region" description="Polar residues" evidence="11">
    <location>
        <begin position="778"/>
        <end position="793"/>
    </location>
</feature>
<accession>A0ABD0NSL6</accession>
<sequence length="1535" mass="169632">METHEPAAGQKCTKEQREKNPLQRKWVSEPSAGTKRGTFADPDVKRHMHREQSLTSGTSLASSTQKFSSGKLMSSAVTHSSQESQFQQVFPRPYSYQLPHSYPQEPFLGGTKPQPGLEAHAWSFSGQMQSLPPDDMFPVHSRSHGVFPRQKSPAGFGQFPQSGSEQPDESHKKEQKPKKPGKYICHYCGRACAKPSVLKKHIRSHTGERPYPCVPCGFSFKTKSNLYKHRKSHAHAIKAGLVPFSELTTRTDTDQASSVGEAEAHSDGEQSTDTDEETAEGAMFPEKRSPQISFESDKSPMERGPAYADPAEELSVASMKVPILIVPKQGVPSPATECPQFTDIKGSVIGGQMGRGDESHTVKQRLALRLTEKKDQDSEQSQNLLSPHSKGSTDSGYFSRSESAELQISPPNTNAKTYEEIMFGRTWYHRTNSRSRQSVTVGMVAIASQDTNISKSSAMQELAMGKISEGHVFYQSDCAEAQIIAGCDPKHYHAGSCQTNTGLLEAPSDSGPLIRSNSMPTPSPTNLNVPPSLRGSHSFDEMMTQDDVFYGGAAGLKRLRRQAAFEHSAQEGHGESENYGKITAPNSSLKMGERGPLMPEFKGSGSEMACPEVRTAYASYGTKVEFTTRKRRMKKSVGEEEDCLGQDDSSRSGSTEMTGDYDLRQGSQDSAKAAPASKGSMFRAHSPSDSFDRGSCMTPEDIVLVQDSDTKTAGNVISVIQHTNSLSRPNSFEKTESIEHPFYQPDKHAGHLSEQSDSENIDDVQSPDSHHRSESMEHQQQGDNEHGSFSSNPLYHMPHKLVRQPNIQVPEIRVTEEPDKPEKEPEVPVKEPEKHVEEFQWPQRSETLSQLPAEKLPPKKKRLRLADMEHSSGESSFESTCTSLSRSPSQESNLSHSSSFSMSFDREENIKSVSPTKQDDFAKQSEFLTVPGSGHSLSIPGHHQREMRRSSSEQAPCALPTEVPEIRSKSFDYGSLSTGSRQGEVYASASAMKERRRGYLVRQASLSVYPEVVVQEPISELNIKQEHSDHVSQIGTSYCPTSDLARTRRGTQSVLGSHHLLQQSISEDSLSEDHFQNVPRLPGQLSSDSEHSVHEHMTQDMIQHSSLQSNLPSSPYLPFQPMLWHPESTQRNKQHLAFQTQQLQKLHIKQPNVQPMLQKPYQPPHQIQVQTDSKTDGASHSYPYPSRASPQQLGALSSKVLTTSFLQQVQPIFATQNVGSQPSLPGMLVPVRIQTNVPSYGTISTTDASSSIGGSKRMLSPASSLELFIETKQQKRVKEEKMYGQIVKELSAVELSNSSAPKDKSPKPEFSNRDDSIDEQERMSSSPPADFLSSKFLGYPSAPRLPDVPPKDNFIPPLQIITNVASRADSPEELDVDESTPEASSSPQSVISSSDAQEESKQNMANNKFPVNMLVQLAANQGGGVVGSTLLLTDLADVHQFFQFPSLRTPTSVSWCFLNYTKPNYTQTTPLTSVYGSWCVSSYNPNPLNLSTKATLALLRSKQRKNTEMYTMAAMYQPGTGKLVSSLRWKQKFEQ</sequence>
<feature type="region of interest" description="Disordered" evidence="11">
    <location>
        <begin position="566"/>
        <end position="594"/>
    </location>
</feature>
<dbReference type="InterPro" id="IPR013087">
    <property type="entry name" value="Znf_C2H2_type"/>
</dbReference>
<evidence type="ECO:0000256" key="8">
    <source>
        <dbReference type="ARBA" id="ARBA00023163"/>
    </source>
</evidence>
<dbReference type="SUPFAM" id="SSF57667">
    <property type="entry name" value="beta-beta-alpha zinc fingers"/>
    <property type="match status" value="1"/>
</dbReference>
<feature type="compositionally biased region" description="Polar residues" evidence="11">
    <location>
        <begin position="65"/>
        <end position="86"/>
    </location>
</feature>